<evidence type="ECO:0000256" key="4">
    <source>
        <dbReference type="ARBA" id="ARBA00023163"/>
    </source>
</evidence>
<dbReference type="SUPFAM" id="SSF88946">
    <property type="entry name" value="Sigma2 domain of RNA polymerase sigma factors"/>
    <property type="match status" value="1"/>
</dbReference>
<proteinExistence type="inferred from homology"/>
<dbReference type="InterPro" id="IPR013324">
    <property type="entry name" value="RNA_pol_sigma_r3/r4-like"/>
</dbReference>
<evidence type="ECO:0000259" key="5">
    <source>
        <dbReference type="Pfam" id="PF04542"/>
    </source>
</evidence>
<dbReference type="InterPro" id="IPR013325">
    <property type="entry name" value="RNA_pol_sigma_r2"/>
</dbReference>
<feature type="domain" description="RNA polymerase sigma factor 70 region 4 type 2" evidence="6">
    <location>
        <begin position="114"/>
        <end position="163"/>
    </location>
</feature>
<name>A0ABW5IR92_9BACT</name>
<dbReference type="Proteomes" id="UP001597544">
    <property type="component" value="Unassembled WGS sequence"/>
</dbReference>
<evidence type="ECO:0000313" key="7">
    <source>
        <dbReference type="EMBL" id="MFD2515919.1"/>
    </source>
</evidence>
<dbReference type="Pfam" id="PF04542">
    <property type="entry name" value="Sigma70_r2"/>
    <property type="match status" value="1"/>
</dbReference>
<reference evidence="8" key="1">
    <citation type="journal article" date="2019" name="Int. J. Syst. Evol. Microbiol.">
        <title>The Global Catalogue of Microorganisms (GCM) 10K type strain sequencing project: providing services to taxonomists for standard genome sequencing and annotation.</title>
        <authorList>
            <consortium name="The Broad Institute Genomics Platform"/>
            <consortium name="The Broad Institute Genome Sequencing Center for Infectious Disease"/>
            <person name="Wu L."/>
            <person name="Ma J."/>
        </authorList>
    </citation>
    <scope>NUCLEOTIDE SEQUENCE [LARGE SCALE GENOMIC DNA]</scope>
    <source>
        <strain evidence="8">KCTC 42498</strain>
    </source>
</reference>
<dbReference type="InterPro" id="IPR014284">
    <property type="entry name" value="RNA_pol_sigma-70_dom"/>
</dbReference>
<dbReference type="PANTHER" id="PTHR43133">
    <property type="entry name" value="RNA POLYMERASE ECF-TYPE SIGMA FACTO"/>
    <property type="match status" value="1"/>
</dbReference>
<keyword evidence="2" id="KW-0805">Transcription regulation</keyword>
<gene>
    <name evidence="7" type="ORF">ACFSRY_18755</name>
</gene>
<evidence type="ECO:0000313" key="8">
    <source>
        <dbReference type="Proteomes" id="UP001597544"/>
    </source>
</evidence>
<dbReference type="NCBIfam" id="TIGR02937">
    <property type="entry name" value="sigma70-ECF"/>
    <property type="match status" value="1"/>
</dbReference>
<evidence type="ECO:0000259" key="6">
    <source>
        <dbReference type="Pfam" id="PF08281"/>
    </source>
</evidence>
<dbReference type="SUPFAM" id="SSF88659">
    <property type="entry name" value="Sigma3 and sigma4 domains of RNA polymerase sigma factors"/>
    <property type="match status" value="1"/>
</dbReference>
<accession>A0ABW5IR92</accession>
<dbReference type="InterPro" id="IPR007627">
    <property type="entry name" value="RNA_pol_sigma70_r2"/>
</dbReference>
<dbReference type="InterPro" id="IPR013249">
    <property type="entry name" value="RNA_pol_sigma70_r4_t2"/>
</dbReference>
<dbReference type="RefSeq" id="WP_377511691.1">
    <property type="nucleotide sequence ID" value="NZ_JBHULU010000027.1"/>
</dbReference>
<dbReference type="PANTHER" id="PTHR43133:SF46">
    <property type="entry name" value="RNA POLYMERASE SIGMA-70 FACTOR ECF SUBFAMILY"/>
    <property type="match status" value="1"/>
</dbReference>
<keyword evidence="8" id="KW-1185">Reference proteome</keyword>
<evidence type="ECO:0000256" key="1">
    <source>
        <dbReference type="ARBA" id="ARBA00010641"/>
    </source>
</evidence>
<dbReference type="InterPro" id="IPR036388">
    <property type="entry name" value="WH-like_DNA-bd_sf"/>
</dbReference>
<evidence type="ECO:0000256" key="2">
    <source>
        <dbReference type="ARBA" id="ARBA00023015"/>
    </source>
</evidence>
<dbReference type="Gene3D" id="1.10.1740.10">
    <property type="match status" value="1"/>
</dbReference>
<evidence type="ECO:0000256" key="3">
    <source>
        <dbReference type="ARBA" id="ARBA00023082"/>
    </source>
</evidence>
<keyword evidence="3" id="KW-0731">Sigma factor</keyword>
<dbReference type="InterPro" id="IPR039425">
    <property type="entry name" value="RNA_pol_sigma-70-like"/>
</dbReference>
<dbReference type="EMBL" id="JBHULU010000027">
    <property type="protein sequence ID" value="MFD2515919.1"/>
    <property type="molecule type" value="Genomic_DNA"/>
</dbReference>
<sequence>MFEKELIQKCIAQERQAQEMLYRKYADKMYNVCLAYAKDEDEACDVLQEGFIKVFRSLASYESAGSFEGWVRRIMVNTALASFQKRQREKEHLDTYHTFLDPVADNVLDSLHAEELIAMVNELPAKAGMVLKLFAIEGYDHREIAELMGTSEGTSRSQLNRARFLLRESMTRREGKMIPFPERGGEGKVAEG</sequence>
<dbReference type="Gene3D" id="1.10.10.10">
    <property type="entry name" value="Winged helix-like DNA-binding domain superfamily/Winged helix DNA-binding domain"/>
    <property type="match status" value="1"/>
</dbReference>
<feature type="domain" description="RNA polymerase sigma-70 region 2" evidence="5">
    <location>
        <begin position="21"/>
        <end position="88"/>
    </location>
</feature>
<comment type="similarity">
    <text evidence="1">Belongs to the sigma-70 factor family. ECF subfamily.</text>
</comment>
<keyword evidence="4" id="KW-0804">Transcription</keyword>
<organism evidence="7 8">
    <name type="scientific">Pontibacter locisalis</name>
    <dbReference type="NCBI Taxonomy" id="1719035"/>
    <lineage>
        <taxon>Bacteria</taxon>
        <taxon>Pseudomonadati</taxon>
        <taxon>Bacteroidota</taxon>
        <taxon>Cytophagia</taxon>
        <taxon>Cytophagales</taxon>
        <taxon>Hymenobacteraceae</taxon>
        <taxon>Pontibacter</taxon>
    </lineage>
</organism>
<comment type="caution">
    <text evidence="7">The sequence shown here is derived from an EMBL/GenBank/DDBJ whole genome shotgun (WGS) entry which is preliminary data.</text>
</comment>
<dbReference type="Pfam" id="PF08281">
    <property type="entry name" value="Sigma70_r4_2"/>
    <property type="match status" value="1"/>
</dbReference>
<protein>
    <submittedName>
        <fullName evidence="7">RNA polymerase sigma factor</fullName>
    </submittedName>
</protein>